<protein>
    <submittedName>
        <fullName evidence="2">Uncharacterized protein</fullName>
    </submittedName>
</protein>
<name>A0ABQ4B4G4_9ACTN</name>
<reference evidence="2 3" key="1">
    <citation type="submission" date="2021-01" db="EMBL/GenBank/DDBJ databases">
        <title>Whole genome shotgun sequence of Actinoplanes palleronii NBRC 14916.</title>
        <authorList>
            <person name="Komaki H."/>
            <person name="Tamura T."/>
        </authorList>
    </citation>
    <scope>NUCLEOTIDE SEQUENCE [LARGE SCALE GENOMIC DNA]</scope>
    <source>
        <strain evidence="2 3">NBRC 14916</strain>
    </source>
</reference>
<dbReference type="Proteomes" id="UP000624709">
    <property type="component" value="Unassembled WGS sequence"/>
</dbReference>
<evidence type="ECO:0000256" key="1">
    <source>
        <dbReference type="SAM" id="MobiDB-lite"/>
    </source>
</evidence>
<feature type="compositionally biased region" description="Basic and acidic residues" evidence="1">
    <location>
        <begin position="42"/>
        <end position="57"/>
    </location>
</feature>
<evidence type="ECO:0000313" key="2">
    <source>
        <dbReference type="EMBL" id="GIE65548.1"/>
    </source>
</evidence>
<keyword evidence="3" id="KW-1185">Reference proteome</keyword>
<gene>
    <name evidence="2" type="ORF">Apa02nite_016560</name>
</gene>
<proteinExistence type="predicted"/>
<sequence length="70" mass="8053">MVNRRRVATNVRVLAPEVVPMSPEEYQQAVTALAQMIEQWWRNHHDDEPSDRDRPADLPHSPLVGRPGQT</sequence>
<comment type="caution">
    <text evidence="2">The sequence shown here is derived from an EMBL/GenBank/DDBJ whole genome shotgun (WGS) entry which is preliminary data.</text>
</comment>
<evidence type="ECO:0000313" key="3">
    <source>
        <dbReference type="Proteomes" id="UP000624709"/>
    </source>
</evidence>
<organism evidence="2 3">
    <name type="scientific">Actinoplanes palleronii</name>
    <dbReference type="NCBI Taxonomy" id="113570"/>
    <lineage>
        <taxon>Bacteria</taxon>
        <taxon>Bacillati</taxon>
        <taxon>Actinomycetota</taxon>
        <taxon>Actinomycetes</taxon>
        <taxon>Micromonosporales</taxon>
        <taxon>Micromonosporaceae</taxon>
        <taxon>Actinoplanes</taxon>
    </lineage>
</organism>
<accession>A0ABQ4B4G4</accession>
<feature type="region of interest" description="Disordered" evidence="1">
    <location>
        <begin position="42"/>
        <end position="70"/>
    </location>
</feature>
<dbReference type="EMBL" id="BOMS01000022">
    <property type="protein sequence ID" value="GIE65548.1"/>
    <property type="molecule type" value="Genomic_DNA"/>
</dbReference>